<evidence type="ECO:0000313" key="2">
    <source>
        <dbReference type="Proteomes" id="UP000010953"/>
    </source>
</evidence>
<reference evidence="1" key="1">
    <citation type="submission" date="2013-01" db="EMBL/GenBank/DDBJ databases">
        <title>Genome assembly of Mariniradius saccharolyticus AK6.</title>
        <authorList>
            <person name="Vaidya B."/>
            <person name="Khatri I."/>
            <person name="Tanuku N.R.S."/>
            <person name="Subramanian S."/>
            <person name="Pinnaka A."/>
        </authorList>
    </citation>
    <scope>NUCLEOTIDE SEQUENCE [LARGE SCALE GENOMIC DNA]</scope>
    <source>
        <strain evidence="1">AK6</strain>
    </source>
</reference>
<evidence type="ECO:0000313" key="1">
    <source>
        <dbReference type="EMBL" id="EMS33836.1"/>
    </source>
</evidence>
<dbReference type="InParanoid" id="M7Y9I8"/>
<organism evidence="1 2">
    <name type="scientific">Mariniradius saccharolyticus AK6</name>
    <dbReference type="NCBI Taxonomy" id="1239962"/>
    <lineage>
        <taxon>Bacteria</taxon>
        <taxon>Pseudomonadati</taxon>
        <taxon>Bacteroidota</taxon>
        <taxon>Cytophagia</taxon>
        <taxon>Cytophagales</taxon>
        <taxon>Cyclobacteriaceae</taxon>
        <taxon>Mariniradius</taxon>
    </lineage>
</organism>
<comment type="caution">
    <text evidence="1">The sequence shown here is derived from an EMBL/GenBank/DDBJ whole genome shotgun (WGS) entry which is preliminary data.</text>
</comment>
<gene>
    <name evidence="1" type="ORF">C943_04155</name>
</gene>
<accession>M7Y9I8</accession>
<name>M7Y9I8_9BACT</name>
<proteinExistence type="predicted"/>
<dbReference type="AlphaFoldDB" id="M7Y9I8"/>
<dbReference type="STRING" id="1239962.C943_04155"/>
<dbReference type="EMBL" id="AMZY02000008">
    <property type="protein sequence ID" value="EMS33836.1"/>
    <property type="molecule type" value="Genomic_DNA"/>
</dbReference>
<sequence length="308" mass="35917">MRDYIDFNEVVQNGYVTYIANNPVQTENLSQSLFKRLIINKFFDGSNQIKIIKGEDGNNELKNSTENSLFTLKVTSRPEISVSPLPSWSIQEFPKDWKKISKYYQQQYIAGGPNPTFTSWKGLELNRFKIESIVLMDRYIFESRRDGIISLIRLLEGLIDENRKSHIIHLNIVSIIKGELKDKSEYADGLHREVLKALHLKWPNLSLSIHFLAPKYFHHRYLLTDFYYITADYGFSLYNEYGLKKTKASNLISYHPISNKNASSMYLNFLSQIKNFIENGDLVENVGEKDCRLFRVLKRDHDLGTRVV</sequence>
<keyword evidence="2" id="KW-1185">Reference proteome</keyword>
<dbReference type="Proteomes" id="UP000010953">
    <property type="component" value="Unassembled WGS sequence"/>
</dbReference>
<protein>
    <submittedName>
        <fullName evidence="1">Uncharacterized protein</fullName>
    </submittedName>
</protein>